<keyword evidence="2" id="KW-1185">Reference proteome</keyword>
<dbReference type="Proteomes" id="UP000541810">
    <property type="component" value="Unassembled WGS sequence"/>
</dbReference>
<accession>A0A7X0LJ24</accession>
<comment type="caution">
    <text evidence="1">The sequence shown here is derived from an EMBL/GenBank/DDBJ whole genome shotgun (WGS) entry which is preliminary data.</text>
</comment>
<gene>
    <name evidence="1" type="ORF">HNQ40_000145</name>
</gene>
<reference evidence="1 2" key="1">
    <citation type="submission" date="2020-08" db="EMBL/GenBank/DDBJ databases">
        <title>Genomic Encyclopedia of Type Strains, Phase IV (KMG-IV): sequencing the most valuable type-strain genomes for metagenomic binning, comparative biology and taxonomic classification.</title>
        <authorList>
            <person name="Goeker M."/>
        </authorList>
    </citation>
    <scope>NUCLEOTIDE SEQUENCE [LARGE SCALE GENOMIC DNA]</scope>
    <source>
        <strain evidence="1 2">DSM 103725</strain>
    </source>
</reference>
<dbReference type="AlphaFoldDB" id="A0A7X0LJ24"/>
<evidence type="ECO:0000313" key="2">
    <source>
        <dbReference type="Proteomes" id="UP000541810"/>
    </source>
</evidence>
<sequence>MKHRVKCTLCGNPLTTWLELVSSDFDPEWKDGENVIPQGKYWIVDDGMVNLEGQILIHLDDRLNLTNHPESERWVGCCGPSAGMPNQLCGKCGAEVATEVSDCWTSYYVHFEQDKTDLMAESDL</sequence>
<protein>
    <submittedName>
        <fullName evidence="1">Uncharacterized protein</fullName>
    </submittedName>
</protein>
<evidence type="ECO:0000313" key="1">
    <source>
        <dbReference type="EMBL" id="MBB6428339.1"/>
    </source>
</evidence>
<organism evidence="1 2">
    <name type="scientific">Algisphaera agarilytica</name>
    <dbReference type="NCBI Taxonomy" id="1385975"/>
    <lineage>
        <taxon>Bacteria</taxon>
        <taxon>Pseudomonadati</taxon>
        <taxon>Planctomycetota</taxon>
        <taxon>Phycisphaerae</taxon>
        <taxon>Phycisphaerales</taxon>
        <taxon>Phycisphaeraceae</taxon>
        <taxon>Algisphaera</taxon>
    </lineage>
</organism>
<name>A0A7X0LJ24_9BACT</name>
<dbReference type="EMBL" id="JACHGY010000001">
    <property type="protein sequence ID" value="MBB6428339.1"/>
    <property type="molecule type" value="Genomic_DNA"/>
</dbReference>
<proteinExistence type="predicted"/>